<dbReference type="EMBL" id="FWFW01000004">
    <property type="protein sequence ID" value="SLN39748.1"/>
    <property type="molecule type" value="Genomic_DNA"/>
</dbReference>
<keyword evidence="2" id="KW-1185">Reference proteome</keyword>
<dbReference type="OrthoDB" id="8117382at2"/>
<dbReference type="RefSeq" id="WP_085848918.1">
    <property type="nucleotide sequence ID" value="NZ_FWFW01000004.1"/>
</dbReference>
<gene>
    <name evidence="1" type="ORF">PAM7971_01822</name>
</gene>
<evidence type="ECO:0000313" key="2">
    <source>
        <dbReference type="Proteomes" id="UP000193307"/>
    </source>
</evidence>
<dbReference type="Proteomes" id="UP000193307">
    <property type="component" value="Unassembled WGS sequence"/>
</dbReference>
<reference evidence="1 2" key="1">
    <citation type="submission" date="2017-03" db="EMBL/GenBank/DDBJ databases">
        <authorList>
            <person name="Afonso C.L."/>
            <person name="Miller P.J."/>
            <person name="Scott M.A."/>
            <person name="Spackman E."/>
            <person name="Goraichik I."/>
            <person name="Dimitrov K.M."/>
            <person name="Suarez D.L."/>
            <person name="Swayne D.E."/>
        </authorList>
    </citation>
    <scope>NUCLEOTIDE SEQUENCE [LARGE SCALE GENOMIC DNA]</scope>
    <source>
        <strain evidence="1 2">CECT 7971</strain>
    </source>
</reference>
<name>A0A1Y5SFW0_9RHOB</name>
<accession>A0A1Y5SFW0</accession>
<evidence type="ECO:0000313" key="1">
    <source>
        <dbReference type="EMBL" id="SLN39748.1"/>
    </source>
</evidence>
<dbReference type="AlphaFoldDB" id="A0A1Y5SFW0"/>
<proteinExistence type="predicted"/>
<protein>
    <submittedName>
        <fullName evidence="1">Uncharacterized protein</fullName>
    </submittedName>
</protein>
<organism evidence="1 2">
    <name type="scientific">Pacificibacter marinus</name>
    <dbReference type="NCBI Taxonomy" id="658057"/>
    <lineage>
        <taxon>Bacteria</taxon>
        <taxon>Pseudomonadati</taxon>
        <taxon>Pseudomonadota</taxon>
        <taxon>Alphaproteobacteria</taxon>
        <taxon>Rhodobacterales</taxon>
        <taxon>Roseobacteraceae</taxon>
        <taxon>Pacificibacter</taxon>
    </lineage>
</organism>
<sequence length="87" mass="9464">MTRFSQMPAAKQAGILCNDPQFQKFAAIRSGLPGTQFCASAAAQYLREACKIDSRRELNTDAIAHSNFAALRTTFDAWAGRIAAPNN</sequence>